<evidence type="ECO:0000313" key="2">
    <source>
        <dbReference type="Proteomes" id="UP001056120"/>
    </source>
</evidence>
<proteinExistence type="predicted"/>
<dbReference type="EMBL" id="CM042031">
    <property type="protein sequence ID" value="KAI3784748.1"/>
    <property type="molecule type" value="Genomic_DNA"/>
</dbReference>
<protein>
    <submittedName>
        <fullName evidence="1">Uncharacterized protein</fullName>
    </submittedName>
</protein>
<organism evidence="1 2">
    <name type="scientific">Smallanthus sonchifolius</name>
    <dbReference type="NCBI Taxonomy" id="185202"/>
    <lineage>
        <taxon>Eukaryota</taxon>
        <taxon>Viridiplantae</taxon>
        <taxon>Streptophyta</taxon>
        <taxon>Embryophyta</taxon>
        <taxon>Tracheophyta</taxon>
        <taxon>Spermatophyta</taxon>
        <taxon>Magnoliopsida</taxon>
        <taxon>eudicotyledons</taxon>
        <taxon>Gunneridae</taxon>
        <taxon>Pentapetalae</taxon>
        <taxon>asterids</taxon>
        <taxon>campanulids</taxon>
        <taxon>Asterales</taxon>
        <taxon>Asteraceae</taxon>
        <taxon>Asteroideae</taxon>
        <taxon>Heliantheae alliance</taxon>
        <taxon>Millerieae</taxon>
        <taxon>Smallanthus</taxon>
    </lineage>
</organism>
<gene>
    <name evidence="1" type="ORF">L1987_43853</name>
</gene>
<keyword evidence="2" id="KW-1185">Reference proteome</keyword>
<sequence>MNAIRMQCSIAFNLLFVGSCKLRTLTKSSNIQSMKDADCNKTKLIHRLRSDCCIFYGSPIDVDLDVQLIGRAVNKVFGELKTVRDILFMVFIEIPKMPLEAGICKVCGINQDDDKVLLCCSVWFNAEYRTYCPNPTPFKIPQEAVVVRKQAILDILTALVEYWQLEAHKNFTCEVTIDSGHGDAQATDRTGFDCLNQVGSNSLSRKSDQFNEIKGRFALNLICSLALRSVGNLLEVHAFFCHFKEVIGLEEPVSFKELEQELLFPCPYRVGKSSILETVETFVYSVLLPELVSKVLDRIASVVNSKLGAKIQFDMLPINELTWPEVVRRYIMAYLLLGGRLGSLKITDSNKTKLIHCLQSDCGIFCGSPTNVAGIDLDAQLLGRAINKVSGKMKSIRNTLSMGIKGESSDGSIPEWAKVLDPVKKLPTNVGSRIRNCVYEALKKNPPEWAKKQLEASISKDVYKGNTSGPTKRAVIDVLKRAASDVPQRLLSLDVNVRIRSCELLISKVIMKKCRSILRNVAANYDNRRDFSTLMGNNLKSDEIKVVFESASRRPLDFPTVDLRLLHGTYGGSPQAFLEDARELWINLKTSHANTSGLVKLVDDMSKDFNLKYENEVAPLLRKLSEYNMKGKFNAEVEKELEELLASIEIPKMSLEAGICKVCGINNDDDDKVLLCDTEWCNAEYHTYCLNPLLSEIPQGNWYCPACKQLGDDQPKGVMQILQFVDKSCCEEANQFLDILTALEETEYWQLEAHKKIFLLKFLVDRSLDTNIIRKNLGESKTKLAKKFLGIDADGRIYWGFPYVNTHSGIVINELENTNINPVDHPTSHSHYSNCGQWYLFQSEEEISKLVGYLTENDPYKTELRDSIVLWQKTMLQSGQHTGRKKSVGGETVYSTRLNECPSHNCLTTNATVLLEAQYGFNMEPDAATCVKKPRGKNLTKWHRCYCLEPIFPSRHHCVNCHETFFTTVEFEHHKNSTCEITLYSGHDGAHATSSTGSSEVGKSFTAPESSSKPLVGNIHHMLRQLLINLLDMEAALPDGAKRPSMASPEWRSGWCAFVKSANTISEIVDATLALETMIKTEYINNTWWWYWSSVSVAAKTSTVAALALRIYTLDAAIKYQKSGTTSDERHSRKMKQTSEKAKKTKEPEEQVERTDKG</sequence>
<reference evidence="1 2" key="2">
    <citation type="journal article" date="2022" name="Mol. Ecol. Resour.">
        <title>The genomes of chicory, endive, great burdock and yacon provide insights into Asteraceae paleo-polyploidization history and plant inulin production.</title>
        <authorList>
            <person name="Fan W."/>
            <person name="Wang S."/>
            <person name="Wang H."/>
            <person name="Wang A."/>
            <person name="Jiang F."/>
            <person name="Liu H."/>
            <person name="Zhao H."/>
            <person name="Xu D."/>
            <person name="Zhang Y."/>
        </authorList>
    </citation>
    <scope>NUCLEOTIDE SEQUENCE [LARGE SCALE GENOMIC DNA]</scope>
    <source>
        <strain evidence="2">cv. Yunnan</strain>
        <tissue evidence="1">Leaves</tissue>
    </source>
</reference>
<name>A0ACB9GML1_9ASTR</name>
<evidence type="ECO:0000313" key="1">
    <source>
        <dbReference type="EMBL" id="KAI3784748.1"/>
    </source>
</evidence>
<comment type="caution">
    <text evidence="1">The sequence shown here is derived from an EMBL/GenBank/DDBJ whole genome shotgun (WGS) entry which is preliminary data.</text>
</comment>
<reference evidence="2" key="1">
    <citation type="journal article" date="2022" name="Mol. Ecol. Resour.">
        <title>The genomes of chicory, endive, great burdock and yacon provide insights into Asteraceae palaeo-polyploidization history and plant inulin production.</title>
        <authorList>
            <person name="Fan W."/>
            <person name="Wang S."/>
            <person name="Wang H."/>
            <person name="Wang A."/>
            <person name="Jiang F."/>
            <person name="Liu H."/>
            <person name="Zhao H."/>
            <person name="Xu D."/>
            <person name="Zhang Y."/>
        </authorList>
    </citation>
    <scope>NUCLEOTIDE SEQUENCE [LARGE SCALE GENOMIC DNA]</scope>
    <source>
        <strain evidence="2">cv. Yunnan</strain>
    </source>
</reference>
<dbReference type="Proteomes" id="UP001056120">
    <property type="component" value="Linkage Group LG14"/>
</dbReference>
<accession>A0ACB9GML1</accession>